<evidence type="ECO:0000259" key="11">
    <source>
        <dbReference type="PROSITE" id="PS50110"/>
    </source>
</evidence>
<gene>
    <name evidence="12" type="ORF">ACFQNG_17120</name>
</gene>
<evidence type="ECO:0000256" key="5">
    <source>
        <dbReference type="ARBA" id="ARBA00023015"/>
    </source>
</evidence>
<dbReference type="PANTHER" id="PTHR45526:SF6">
    <property type="entry name" value="TRANSCRIPTIONAL REGULATORY PROTEIN CITT"/>
    <property type="match status" value="1"/>
</dbReference>
<keyword evidence="3 10" id="KW-0597">Phosphoprotein</keyword>
<evidence type="ECO:0000256" key="8">
    <source>
        <dbReference type="ARBA" id="ARBA00023163"/>
    </source>
</evidence>
<sequence>MTSAIEVLIVEDDVRIAEIHRRFLDKVGGFQMTAIANSGQEAKDYLDVLKPQLVLLDVYLPDMKGMDLIWYIRQYHKEMDIIMITAAGEGEMIREALRGGVVDYLIKPVMFQRFAQTLGRYREQMRLTDRTRLNQAELDRWLWRAESEEKRSAEVFPKGIDPVTLGKVLRTVTSMSGKGVTTEEVAVKVGVSRTTARRYLEFLVSSGRLKADLSYGSVGRPERKYMIKS</sequence>
<dbReference type="Proteomes" id="UP001596500">
    <property type="component" value="Unassembled WGS sequence"/>
</dbReference>
<evidence type="ECO:0000256" key="10">
    <source>
        <dbReference type="PROSITE-ProRule" id="PRU00169"/>
    </source>
</evidence>
<reference evidence="13" key="1">
    <citation type="journal article" date="2019" name="Int. J. Syst. Evol. Microbiol.">
        <title>The Global Catalogue of Microorganisms (GCM) 10K type strain sequencing project: providing services to taxonomists for standard genome sequencing and annotation.</title>
        <authorList>
            <consortium name="The Broad Institute Genomics Platform"/>
            <consortium name="The Broad Institute Genome Sequencing Center for Infectious Disease"/>
            <person name="Wu L."/>
            <person name="Ma J."/>
        </authorList>
    </citation>
    <scope>NUCLEOTIDE SEQUENCE [LARGE SCALE GENOMIC DNA]</scope>
    <source>
        <strain evidence="13">CGMCC 1.12942</strain>
    </source>
</reference>
<evidence type="ECO:0000256" key="7">
    <source>
        <dbReference type="ARBA" id="ARBA00023159"/>
    </source>
</evidence>
<dbReference type="PIRSF" id="PIRSF006171">
    <property type="entry name" value="RR_citrat_malat"/>
    <property type="match status" value="1"/>
</dbReference>
<dbReference type="InterPro" id="IPR036388">
    <property type="entry name" value="WH-like_DNA-bd_sf"/>
</dbReference>
<evidence type="ECO:0000256" key="9">
    <source>
        <dbReference type="PIRNR" id="PIRNR006171"/>
    </source>
</evidence>
<dbReference type="InterPro" id="IPR024187">
    <property type="entry name" value="Sig_transdc_resp-reg_cit/mal"/>
</dbReference>
<keyword evidence="8 9" id="KW-0804">Transcription</keyword>
<dbReference type="InterPro" id="IPR011006">
    <property type="entry name" value="CheY-like_superfamily"/>
</dbReference>
<dbReference type="InterPro" id="IPR048714">
    <property type="entry name" value="DpiA-like_HTH"/>
</dbReference>
<dbReference type="SMART" id="SM00448">
    <property type="entry name" value="REC"/>
    <property type="match status" value="1"/>
</dbReference>
<evidence type="ECO:0000256" key="1">
    <source>
        <dbReference type="ARBA" id="ARBA00004496"/>
    </source>
</evidence>
<keyword evidence="5 9" id="KW-0805">Transcription regulation</keyword>
<keyword evidence="4 9" id="KW-0902">Two-component regulatory system</keyword>
<keyword evidence="2 9" id="KW-0963">Cytoplasm</keyword>
<feature type="modified residue" description="4-aspartylphosphate" evidence="10">
    <location>
        <position position="57"/>
    </location>
</feature>
<dbReference type="InterPro" id="IPR051271">
    <property type="entry name" value="2C-system_Tx_regulators"/>
</dbReference>
<keyword evidence="7 9" id="KW-0010">Activator</keyword>
<comment type="caution">
    <text evidence="12">The sequence shown here is derived from an EMBL/GenBank/DDBJ whole genome shotgun (WGS) entry which is preliminary data.</text>
</comment>
<dbReference type="Gene3D" id="1.10.10.10">
    <property type="entry name" value="Winged helix-like DNA-binding domain superfamily/Winged helix DNA-binding domain"/>
    <property type="match status" value="1"/>
</dbReference>
<feature type="domain" description="Response regulatory" evidence="11">
    <location>
        <begin position="6"/>
        <end position="122"/>
    </location>
</feature>
<name>A0ABW2RP57_9BACL</name>
<evidence type="ECO:0000256" key="3">
    <source>
        <dbReference type="ARBA" id="ARBA00022553"/>
    </source>
</evidence>
<protein>
    <recommendedName>
        <fullName evidence="9">Transcriptional regulatory protein</fullName>
    </recommendedName>
</protein>
<comment type="subcellular location">
    <subcellularLocation>
        <location evidence="1 9">Cytoplasm</location>
    </subcellularLocation>
</comment>
<dbReference type="Pfam" id="PF20714">
    <property type="entry name" value="HTH_64"/>
    <property type="match status" value="1"/>
</dbReference>
<evidence type="ECO:0000256" key="6">
    <source>
        <dbReference type="ARBA" id="ARBA00023125"/>
    </source>
</evidence>
<evidence type="ECO:0000256" key="4">
    <source>
        <dbReference type="ARBA" id="ARBA00023012"/>
    </source>
</evidence>
<dbReference type="RefSeq" id="WP_379866914.1">
    <property type="nucleotide sequence ID" value="NZ_JBHTBW010000062.1"/>
</dbReference>
<evidence type="ECO:0000256" key="2">
    <source>
        <dbReference type="ARBA" id="ARBA00022490"/>
    </source>
</evidence>
<dbReference type="SUPFAM" id="SSF52172">
    <property type="entry name" value="CheY-like"/>
    <property type="match status" value="1"/>
</dbReference>
<keyword evidence="6 9" id="KW-0238">DNA-binding</keyword>
<evidence type="ECO:0000313" key="12">
    <source>
        <dbReference type="EMBL" id="MFC7442796.1"/>
    </source>
</evidence>
<dbReference type="PANTHER" id="PTHR45526">
    <property type="entry name" value="TRANSCRIPTIONAL REGULATORY PROTEIN DPIA"/>
    <property type="match status" value="1"/>
</dbReference>
<dbReference type="CDD" id="cd19925">
    <property type="entry name" value="REC_citrate_TCS"/>
    <property type="match status" value="1"/>
</dbReference>
<evidence type="ECO:0000313" key="13">
    <source>
        <dbReference type="Proteomes" id="UP001596500"/>
    </source>
</evidence>
<dbReference type="InterPro" id="IPR001789">
    <property type="entry name" value="Sig_transdc_resp-reg_receiver"/>
</dbReference>
<keyword evidence="13" id="KW-1185">Reference proteome</keyword>
<proteinExistence type="predicted"/>
<dbReference type="Gene3D" id="3.40.50.2300">
    <property type="match status" value="1"/>
</dbReference>
<dbReference type="EMBL" id="JBHTBW010000062">
    <property type="protein sequence ID" value="MFC7442796.1"/>
    <property type="molecule type" value="Genomic_DNA"/>
</dbReference>
<accession>A0ABW2RP57</accession>
<dbReference type="Pfam" id="PF00072">
    <property type="entry name" value="Response_reg"/>
    <property type="match status" value="1"/>
</dbReference>
<organism evidence="12 13">
    <name type="scientific">Laceyella putida</name>
    <dbReference type="NCBI Taxonomy" id="110101"/>
    <lineage>
        <taxon>Bacteria</taxon>
        <taxon>Bacillati</taxon>
        <taxon>Bacillota</taxon>
        <taxon>Bacilli</taxon>
        <taxon>Bacillales</taxon>
        <taxon>Thermoactinomycetaceae</taxon>
        <taxon>Laceyella</taxon>
    </lineage>
</organism>
<dbReference type="PROSITE" id="PS50110">
    <property type="entry name" value="RESPONSE_REGULATORY"/>
    <property type="match status" value="1"/>
</dbReference>